<comment type="similarity">
    <text evidence="2">Belongs to the metallo-dependent hydrolases superfamily. ACMSD family.</text>
</comment>
<comment type="pathway">
    <text evidence="1">Secondary metabolite metabolism; quinolate metabolism.</text>
</comment>
<protein>
    <recommendedName>
        <fullName evidence="5">2-amino-3-carboxymuconate-6-semialdehyde decarboxylase</fullName>
        <ecNumber evidence="4">4.1.1.45</ecNumber>
    </recommendedName>
    <alternativeName>
        <fullName evidence="10">Picolinate carboxylase</fullName>
    </alternativeName>
</protein>
<dbReference type="InterPro" id="IPR032466">
    <property type="entry name" value="Metal_Hydrolase"/>
</dbReference>
<feature type="domain" description="Amidohydrolase-related" evidence="11">
    <location>
        <begin position="4"/>
        <end position="330"/>
    </location>
</feature>
<evidence type="ECO:0000313" key="13">
    <source>
        <dbReference type="Proteomes" id="UP000636453"/>
    </source>
</evidence>
<dbReference type="Pfam" id="PF04909">
    <property type="entry name" value="Amidohydro_2"/>
    <property type="match status" value="1"/>
</dbReference>
<reference evidence="12" key="1">
    <citation type="journal article" date="2014" name="Int. J. Syst. Evol. Microbiol.">
        <title>Complete genome sequence of Corynebacterium casei LMG S-19264T (=DSM 44701T), isolated from a smear-ripened cheese.</title>
        <authorList>
            <consortium name="US DOE Joint Genome Institute (JGI-PGF)"/>
            <person name="Walter F."/>
            <person name="Albersmeier A."/>
            <person name="Kalinowski J."/>
            <person name="Ruckert C."/>
        </authorList>
    </citation>
    <scope>NUCLEOTIDE SEQUENCE</scope>
    <source>
        <strain evidence="12">KCTC 32020</strain>
    </source>
</reference>
<dbReference type="GO" id="GO:0016787">
    <property type="term" value="F:hydrolase activity"/>
    <property type="evidence" value="ECO:0007669"/>
    <property type="project" value="InterPro"/>
</dbReference>
<comment type="subunit">
    <text evidence="3">Monomer.</text>
</comment>
<keyword evidence="13" id="KW-1185">Reference proteome</keyword>
<proteinExistence type="inferred from homology"/>
<sequence>MLKIDVHAHYLPRDWPDLARKYGDPRFPVIHHTDDGRHRIYKDGKFFREIRSNTWDPAERVEEYARFGVQVQVLSTVPVMFSYWAKPHHALELHQALNDHMAEAVRAYPRHFAGIGTVPLQSPRLAIQELERCMDQLGLQGVQIGSHVNDWNLDAPELFEFFQAAAELGAAILVHPWDMMGAASMPKYWLPWLVGMPAEQSRAACCLIFGGVLERLPNLRVCMAHGGGSFPYTIGRIEHGFNMRPDLVATDNPRNPREYLDRLYFDSWVADARALRYLLDTVGVSQVMLGTDYPFPLGEQTPGGLIDQLGLDPSERARLFHGTALEWLGLPLSRFA</sequence>
<dbReference type="InterPro" id="IPR032465">
    <property type="entry name" value="ACMSD"/>
</dbReference>
<dbReference type="PANTHER" id="PTHR21240">
    <property type="entry name" value="2-AMINO-3-CARBOXYLMUCONATE-6-SEMIALDEHYDE DECARBOXYLASE"/>
    <property type="match status" value="1"/>
</dbReference>
<gene>
    <name evidence="12" type="ORF">GCM10007167_20460</name>
</gene>
<dbReference type="InterPro" id="IPR006680">
    <property type="entry name" value="Amidohydro-rel"/>
</dbReference>
<dbReference type="SUPFAM" id="SSF51556">
    <property type="entry name" value="Metallo-dependent hydrolases"/>
    <property type="match status" value="1"/>
</dbReference>
<dbReference type="RefSeq" id="WP_146471891.1">
    <property type="nucleotide sequence ID" value="NZ_BNCF01000011.1"/>
</dbReference>
<evidence type="ECO:0000256" key="1">
    <source>
        <dbReference type="ARBA" id="ARBA00005079"/>
    </source>
</evidence>
<evidence type="ECO:0000256" key="2">
    <source>
        <dbReference type="ARBA" id="ARBA00005871"/>
    </source>
</evidence>
<evidence type="ECO:0000256" key="8">
    <source>
        <dbReference type="ARBA" id="ARBA00022833"/>
    </source>
</evidence>
<dbReference type="GO" id="GO:0019748">
    <property type="term" value="P:secondary metabolic process"/>
    <property type="evidence" value="ECO:0007669"/>
    <property type="project" value="TreeGrafter"/>
</dbReference>
<keyword evidence="7" id="KW-0210">Decarboxylase</keyword>
<dbReference type="GO" id="GO:0001760">
    <property type="term" value="F:aminocarboxymuconate-semialdehyde decarboxylase activity"/>
    <property type="evidence" value="ECO:0007669"/>
    <property type="project" value="UniProtKB-EC"/>
</dbReference>
<keyword evidence="9" id="KW-0456">Lyase</keyword>
<evidence type="ECO:0000313" key="12">
    <source>
        <dbReference type="EMBL" id="GHE38150.1"/>
    </source>
</evidence>
<dbReference type="Proteomes" id="UP000636453">
    <property type="component" value="Unassembled WGS sequence"/>
</dbReference>
<evidence type="ECO:0000256" key="6">
    <source>
        <dbReference type="ARBA" id="ARBA00022723"/>
    </source>
</evidence>
<dbReference type="EC" id="4.1.1.45" evidence="4"/>
<reference evidence="12" key="2">
    <citation type="submission" date="2020-09" db="EMBL/GenBank/DDBJ databases">
        <authorList>
            <person name="Sun Q."/>
            <person name="Kim S."/>
        </authorList>
    </citation>
    <scope>NUCLEOTIDE SEQUENCE</scope>
    <source>
        <strain evidence="12">KCTC 32020</strain>
    </source>
</reference>
<evidence type="ECO:0000256" key="9">
    <source>
        <dbReference type="ARBA" id="ARBA00023239"/>
    </source>
</evidence>
<dbReference type="GO" id="GO:0046872">
    <property type="term" value="F:metal ion binding"/>
    <property type="evidence" value="ECO:0007669"/>
    <property type="project" value="UniProtKB-KW"/>
</dbReference>
<dbReference type="GO" id="GO:0005829">
    <property type="term" value="C:cytosol"/>
    <property type="evidence" value="ECO:0007669"/>
    <property type="project" value="TreeGrafter"/>
</dbReference>
<evidence type="ECO:0000256" key="7">
    <source>
        <dbReference type="ARBA" id="ARBA00022793"/>
    </source>
</evidence>
<dbReference type="OrthoDB" id="149172at2"/>
<dbReference type="EMBL" id="BNCF01000011">
    <property type="protein sequence ID" value="GHE38150.1"/>
    <property type="molecule type" value="Genomic_DNA"/>
</dbReference>
<keyword evidence="8" id="KW-0862">Zinc</keyword>
<dbReference type="AlphaFoldDB" id="A0A919DEG0"/>
<evidence type="ECO:0000259" key="11">
    <source>
        <dbReference type="Pfam" id="PF04909"/>
    </source>
</evidence>
<name>A0A919DEG0_9GAMM</name>
<evidence type="ECO:0000256" key="5">
    <source>
        <dbReference type="ARBA" id="ARBA00021214"/>
    </source>
</evidence>
<evidence type="ECO:0000256" key="4">
    <source>
        <dbReference type="ARBA" id="ARBA00012365"/>
    </source>
</evidence>
<dbReference type="PANTHER" id="PTHR21240:SF27">
    <property type="entry name" value="2-AMINO-3-CARBOXYMUCONATE-6-SEMIALDEHYDE DECARBOXYLASE"/>
    <property type="match status" value="1"/>
</dbReference>
<evidence type="ECO:0000256" key="3">
    <source>
        <dbReference type="ARBA" id="ARBA00011245"/>
    </source>
</evidence>
<evidence type="ECO:0000256" key="10">
    <source>
        <dbReference type="ARBA" id="ARBA00031120"/>
    </source>
</evidence>
<accession>A0A919DEG0</accession>
<comment type="caution">
    <text evidence="12">The sequence shown here is derived from an EMBL/GenBank/DDBJ whole genome shotgun (WGS) entry which is preliminary data.</text>
</comment>
<keyword evidence="6" id="KW-0479">Metal-binding</keyword>
<dbReference type="Gene3D" id="3.20.20.140">
    <property type="entry name" value="Metal-dependent hydrolases"/>
    <property type="match status" value="1"/>
</dbReference>
<organism evidence="12 13">
    <name type="scientific">Vulcaniibacterium thermophilum</name>
    <dbReference type="NCBI Taxonomy" id="1169913"/>
    <lineage>
        <taxon>Bacteria</taxon>
        <taxon>Pseudomonadati</taxon>
        <taxon>Pseudomonadota</taxon>
        <taxon>Gammaproteobacteria</taxon>
        <taxon>Lysobacterales</taxon>
        <taxon>Lysobacteraceae</taxon>
        <taxon>Vulcaniibacterium</taxon>
    </lineage>
</organism>